<accession>A0A7S2QSN7</accession>
<evidence type="ECO:0000256" key="1">
    <source>
        <dbReference type="SAM" id="MobiDB-lite"/>
    </source>
</evidence>
<protein>
    <submittedName>
        <fullName evidence="2">Uncharacterized protein</fullName>
    </submittedName>
</protein>
<dbReference type="EMBL" id="HBHC01001115">
    <property type="protein sequence ID" value="CAD9650590.1"/>
    <property type="molecule type" value="Transcribed_RNA"/>
</dbReference>
<organism evidence="2">
    <name type="scientific">Norrisiella sphaerica</name>
    <dbReference type="NCBI Taxonomy" id="552664"/>
    <lineage>
        <taxon>Eukaryota</taxon>
        <taxon>Sar</taxon>
        <taxon>Rhizaria</taxon>
        <taxon>Cercozoa</taxon>
        <taxon>Chlorarachniophyceae</taxon>
        <taxon>Norrisiella</taxon>
    </lineage>
</organism>
<dbReference type="AlphaFoldDB" id="A0A7S2QSN7"/>
<sequence>MKTRGEEMTDEADAATGGGEAGEEVGPEPIALKIRGVGAVAVVDAVAVAVVEVRMDQMKAGGKEGSLEKRKTLFHMYLSSGRYLSRSRSLRCRRQLQIPLSYCNINEASRGLPLLSWAKVIGPLALALGHVIALQSRHLR</sequence>
<evidence type="ECO:0000313" key="2">
    <source>
        <dbReference type="EMBL" id="CAD9650590.1"/>
    </source>
</evidence>
<gene>
    <name evidence="2" type="ORF">NSPH01132_LOCUS642</name>
</gene>
<name>A0A7S2QSN7_9EUKA</name>
<proteinExistence type="predicted"/>
<reference evidence="2" key="1">
    <citation type="submission" date="2021-01" db="EMBL/GenBank/DDBJ databases">
        <authorList>
            <person name="Corre E."/>
            <person name="Pelletier E."/>
            <person name="Niang G."/>
            <person name="Scheremetjew M."/>
            <person name="Finn R."/>
            <person name="Kale V."/>
            <person name="Holt S."/>
            <person name="Cochrane G."/>
            <person name="Meng A."/>
            <person name="Brown T."/>
            <person name="Cohen L."/>
        </authorList>
    </citation>
    <scope>NUCLEOTIDE SEQUENCE</scope>
    <source>
        <strain evidence="2">BC52</strain>
    </source>
</reference>
<feature type="region of interest" description="Disordered" evidence="1">
    <location>
        <begin position="1"/>
        <end position="24"/>
    </location>
</feature>